<dbReference type="GO" id="GO:0009099">
    <property type="term" value="P:L-valine biosynthetic process"/>
    <property type="evidence" value="ECO:0007669"/>
    <property type="project" value="TreeGrafter"/>
</dbReference>
<feature type="domain" description="Thiamine pyrophosphate enzyme central" evidence="4">
    <location>
        <begin position="185"/>
        <end position="318"/>
    </location>
</feature>
<dbReference type="InterPro" id="IPR029061">
    <property type="entry name" value="THDP-binding"/>
</dbReference>
<dbReference type="InterPro" id="IPR011766">
    <property type="entry name" value="TPP_enzyme_TPP-bd"/>
</dbReference>
<dbReference type="InterPro" id="IPR045229">
    <property type="entry name" value="TPP_enz"/>
</dbReference>
<protein>
    <recommendedName>
        <fullName evidence="9">Thiamine pyrophosphate-requiring protein</fullName>
    </recommendedName>
</protein>
<evidence type="ECO:0000313" key="7">
    <source>
        <dbReference type="EMBL" id="ETW96103.1"/>
    </source>
</evidence>
<dbReference type="InterPro" id="IPR029035">
    <property type="entry name" value="DHS-like_NAD/FAD-binding_dom"/>
</dbReference>
<dbReference type="GO" id="GO:0050660">
    <property type="term" value="F:flavin adenine dinucleotide binding"/>
    <property type="evidence" value="ECO:0007669"/>
    <property type="project" value="TreeGrafter"/>
</dbReference>
<dbReference type="Gene3D" id="3.40.50.970">
    <property type="match status" value="2"/>
</dbReference>
<dbReference type="InterPro" id="IPR012001">
    <property type="entry name" value="Thiamin_PyroP_enz_TPP-bd_dom"/>
</dbReference>
<dbReference type="Proteomes" id="UP000019141">
    <property type="component" value="Unassembled WGS sequence"/>
</dbReference>
<evidence type="ECO:0000259" key="5">
    <source>
        <dbReference type="Pfam" id="PF02775"/>
    </source>
</evidence>
<dbReference type="GO" id="GO:0009097">
    <property type="term" value="P:isoleucine biosynthetic process"/>
    <property type="evidence" value="ECO:0007669"/>
    <property type="project" value="TreeGrafter"/>
</dbReference>
<feature type="domain" description="Thiamine pyrophosphate enzyme TPP-binding" evidence="5">
    <location>
        <begin position="387"/>
        <end position="533"/>
    </location>
</feature>
<proteinExistence type="inferred from homology"/>
<accession>W4LDD4</accession>
<dbReference type="Pfam" id="PF02775">
    <property type="entry name" value="TPP_enzyme_C"/>
    <property type="match status" value="1"/>
</dbReference>
<evidence type="ECO:0000256" key="1">
    <source>
        <dbReference type="ARBA" id="ARBA00007812"/>
    </source>
</evidence>
<evidence type="ECO:0008006" key="9">
    <source>
        <dbReference type="Google" id="ProtNLM"/>
    </source>
</evidence>
<evidence type="ECO:0000313" key="8">
    <source>
        <dbReference type="Proteomes" id="UP000019141"/>
    </source>
</evidence>
<feature type="domain" description="Thiamine pyrophosphate enzyme N-terminal TPP-binding" evidence="6">
    <location>
        <begin position="1"/>
        <end position="104"/>
    </location>
</feature>
<evidence type="ECO:0000256" key="3">
    <source>
        <dbReference type="RuleBase" id="RU362132"/>
    </source>
</evidence>
<keyword evidence="2 3" id="KW-0786">Thiamine pyrophosphate</keyword>
<dbReference type="GO" id="GO:0003984">
    <property type="term" value="F:acetolactate synthase activity"/>
    <property type="evidence" value="ECO:0007669"/>
    <property type="project" value="TreeGrafter"/>
</dbReference>
<organism evidence="7 8">
    <name type="scientific">Entotheonella factor</name>
    <dbReference type="NCBI Taxonomy" id="1429438"/>
    <lineage>
        <taxon>Bacteria</taxon>
        <taxon>Pseudomonadati</taxon>
        <taxon>Nitrospinota/Tectimicrobiota group</taxon>
        <taxon>Candidatus Tectimicrobiota</taxon>
        <taxon>Candidatus Entotheonellia</taxon>
        <taxon>Candidatus Entotheonellales</taxon>
        <taxon>Candidatus Entotheonellaceae</taxon>
        <taxon>Candidatus Entotheonella</taxon>
    </lineage>
</organism>
<dbReference type="EMBL" id="AZHW01000832">
    <property type="protein sequence ID" value="ETW96103.1"/>
    <property type="molecule type" value="Genomic_DNA"/>
</dbReference>
<dbReference type="Gene3D" id="3.40.50.1220">
    <property type="entry name" value="TPP-binding domain"/>
    <property type="match status" value="1"/>
</dbReference>
<comment type="similarity">
    <text evidence="1 3">Belongs to the TPP enzyme family.</text>
</comment>
<gene>
    <name evidence="7" type="ORF">ETSY1_27965</name>
</gene>
<dbReference type="HOGENOM" id="CLU_013748_3_1_7"/>
<dbReference type="AlphaFoldDB" id="W4LDD4"/>
<dbReference type="CDD" id="cd07035">
    <property type="entry name" value="TPP_PYR_POX_like"/>
    <property type="match status" value="1"/>
</dbReference>
<dbReference type="Pfam" id="PF02776">
    <property type="entry name" value="TPP_enzyme_N"/>
    <property type="match status" value="1"/>
</dbReference>
<dbReference type="Pfam" id="PF00205">
    <property type="entry name" value="TPP_enzyme_M"/>
    <property type="match status" value="1"/>
</dbReference>
<dbReference type="SUPFAM" id="SSF52518">
    <property type="entry name" value="Thiamin diphosphate-binding fold (THDP-binding)"/>
    <property type="match status" value="2"/>
</dbReference>
<name>W4LDD4_ENTF1</name>
<dbReference type="SUPFAM" id="SSF52467">
    <property type="entry name" value="DHS-like NAD/FAD-binding domain"/>
    <property type="match status" value="1"/>
</dbReference>
<dbReference type="NCBIfam" id="NF004807">
    <property type="entry name" value="PRK06154.1"/>
    <property type="match status" value="1"/>
</dbReference>
<evidence type="ECO:0000259" key="4">
    <source>
        <dbReference type="Pfam" id="PF00205"/>
    </source>
</evidence>
<comment type="caution">
    <text evidence="7">The sequence shown here is derived from an EMBL/GenBank/DDBJ whole genome shotgun (WGS) entry which is preliminary data.</text>
</comment>
<keyword evidence="8" id="KW-1185">Reference proteome</keyword>
<dbReference type="PATRIC" id="fig|1429438.4.peg.5330"/>
<dbReference type="InterPro" id="IPR012000">
    <property type="entry name" value="Thiamin_PyroP_enz_cen_dom"/>
</dbReference>
<evidence type="ECO:0000256" key="2">
    <source>
        <dbReference type="ARBA" id="ARBA00023052"/>
    </source>
</evidence>
<dbReference type="GO" id="GO:0030976">
    <property type="term" value="F:thiamine pyrophosphate binding"/>
    <property type="evidence" value="ECO:0007669"/>
    <property type="project" value="InterPro"/>
</dbReference>
<evidence type="ECO:0000259" key="6">
    <source>
        <dbReference type="Pfam" id="PF02776"/>
    </source>
</evidence>
<dbReference type="GO" id="GO:0005948">
    <property type="term" value="C:acetolactate synthase complex"/>
    <property type="evidence" value="ECO:0007669"/>
    <property type="project" value="TreeGrafter"/>
</dbReference>
<dbReference type="PANTHER" id="PTHR18968">
    <property type="entry name" value="THIAMINE PYROPHOSPHATE ENZYMES"/>
    <property type="match status" value="1"/>
</dbReference>
<reference evidence="7 8" key="1">
    <citation type="journal article" date="2014" name="Nature">
        <title>An environmental bacterial taxon with a large and distinct metabolic repertoire.</title>
        <authorList>
            <person name="Wilson M.C."/>
            <person name="Mori T."/>
            <person name="Ruckert C."/>
            <person name="Uria A.R."/>
            <person name="Helf M.J."/>
            <person name="Takada K."/>
            <person name="Gernert C."/>
            <person name="Steffens U.A."/>
            <person name="Heycke N."/>
            <person name="Schmitt S."/>
            <person name="Rinke C."/>
            <person name="Helfrich E.J."/>
            <person name="Brachmann A.O."/>
            <person name="Gurgui C."/>
            <person name="Wakimoto T."/>
            <person name="Kracht M."/>
            <person name="Crusemann M."/>
            <person name="Hentschel U."/>
            <person name="Abe I."/>
            <person name="Matsunaga S."/>
            <person name="Kalinowski J."/>
            <person name="Takeyama H."/>
            <person name="Piel J."/>
        </authorList>
    </citation>
    <scope>NUCLEOTIDE SEQUENCE [LARGE SCALE GENOMIC DNA]</scope>
    <source>
        <strain evidence="8">TSY1</strain>
    </source>
</reference>
<sequence length="548" mass="60010">MDGVSAIARILRMEGVDFIGCVPYQPLLEAAAIADIRPLIFRQEGTGIHMVDGYSRVTNGQRIGVFMMQNGPGAENGFGGVAQAYAESVPILLLPAGMARERRGVHPNFYPTRSYETITKWSEEINMVERVPELMRRAFTKLRSGRPGPVLLEIPQDVAMGEFPDADLDYTPPPWMRQAGDPELVRRAAQALLAAQRPILHAGQGVLYAEATDELVQVAEFLQAPVMTTLPGKSAFPETHPLSVGASGPSTTLGVHRFLTRADLVFGVGCSFTRSFFAVPIPPGKTIVHTTNDEDAINKDYRCDYPVPGDTKLVLQQLLDALKAEAGGPRATDQVLHDEIQSTKAAWLAQWMPKLTATSKPINPYRVMWDLMHTVDLDNVIVTHESGSAREYMVPFWEARHPRSFIGWGKSTQLGYSLGLAMGAKMAAPHKQVINIMGDLAFGTVGLDVETAVRCEIPILTIVLNNSYMSIYDNSRFPVALEKYNVKTLSGQFSEVAQAMGAYSEKIAEPQEIVPAIQRGLAAVDAGRPTVLEFITCDEGEFSKFSFG</sequence>
<dbReference type="GO" id="GO:0000287">
    <property type="term" value="F:magnesium ion binding"/>
    <property type="evidence" value="ECO:0007669"/>
    <property type="project" value="InterPro"/>
</dbReference>
<dbReference type="PANTHER" id="PTHR18968:SF13">
    <property type="entry name" value="ACETOLACTATE SYNTHASE CATALYTIC SUBUNIT, MITOCHONDRIAL"/>
    <property type="match status" value="1"/>
</dbReference>